<proteinExistence type="predicted"/>
<evidence type="ECO:0000313" key="2">
    <source>
        <dbReference type="EMBL" id="GLQ72800.1"/>
    </source>
</evidence>
<dbReference type="AlphaFoldDB" id="A0AAV5NQS1"/>
<gene>
    <name evidence="2" type="ORF">GCM10007932_21600</name>
</gene>
<feature type="signal peptide" evidence="1">
    <location>
        <begin position="1"/>
        <end position="23"/>
    </location>
</feature>
<evidence type="ECO:0000313" key="3">
    <source>
        <dbReference type="Proteomes" id="UP001156690"/>
    </source>
</evidence>
<feature type="chain" id="PRO_5043630054" evidence="1">
    <location>
        <begin position="24"/>
        <end position="433"/>
    </location>
</feature>
<organism evidence="2 3">
    <name type="scientific">Vibrio penaeicida</name>
    <dbReference type="NCBI Taxonomy" id="104609"/>
    <lineage>
        <taxon>Bacteria</taxon>
        <taxon>Pseudomonadati</taxon>
        <taxon>Pseudomonadota</taxon>
        <taxon>Gammaproteobacteria</taxon>
        <taxon>Vibrionales</taxon>
        <taxon>Vibrionaceae</taxon>
        <taxon>Vibrio</taxon>
    </lineage>
</organism>
<reference evidence="3" key="1">
    <citation type="journal article" date="2019" name="Int. J. Syst. Evol. Microbiol.">
        <title>The Global Catalogue of Microorganisms (GCM) 10K type strain sequencing project: providing services to taxonomists for standard genome sequencing and annotation.</title>
        <authorList>
            <consortium name="The Broad Institute Genomics Platform"/>
            <consortium name="The Broad Institute Genome Sequencing Center for Infectious Disease"/>
            <person name="Wu L."/>
            <person name="Ma J."/>
        </authorList>
    </citation>
    <scope>NUCLEOTIDE SEQUENCE [LARGE SCALE GENOMIC DNA]</scope>
    <source>
        <strain evidence="3">NBRC 15640</strain>
    </source>
</reference>
<dbReference type="RefSeq" id="WP_126606080.1">
    <property type="nucleotide sequence ID" value="NZ_AP025144.1"/>
</dbReference>
<sequence length="433" mass="48113">MKRTHILKLSTMAAALLSCVATAAPMDPNDDNAYRHFPASVSAEIESKYYLYKDSHAKDLIWYVPKSGYVSYRGRGNNTRPNFNASSYVPRFGTWAALRPGEAQIRMGGAFNTMGRVEDVNFLKLEAEKVGFKVSPAVVNRGTALFVVDGIDANADGRIDVQCVDEPLTITDAFGETVNVNINKCSVTAIDGTQQETSIVEKAYAKVPSGRTSSSVNVPFQLVTLPDNDMTNVIQDDLMVGNSLAPYFSLVVDWELETERATRAARITVDWNQTFEQAHTFAAYHNYACVDIEIQAFFKKLVQEGKGVYVEYYNPETGQYEEKAPNQAAFIKAVEGIQAELQAELFDQIQEYSQSQLGQVDTSTNAMWTLRANYEKQILKRHETRTINWNPGMSMETVQTEMSVDCVVGGFGMPVEWSTEVGCHAIVDDVTTP</sequence>
<protein>
    <submittedName>
        <fullName evidence="2">Uncharacterized protein</fullName>
    </submittedName>
</protein>
<evidence type="ECO:0000256" key="1">
    <source>
        <dbReference type="SAM" id="SignalP"/>
    </source>
</evidence>
<name>A0AAV5NQS1_9VIBR</name>
<comment type="caution">
    <text evidence="2">The sequence shown here is derived from an EMBL/GenBank/DDBJ whole genome shotgun (WGS) entry which is preliminary data.</text>
</comment>
<keyword evidence="1" id="KW-0732">Signal</keyword>
<accession>A0AAV5NQS1</accession>
<dbReference type="EMBL" id="BSNX01000021">
    <property type="protein sequence ID" value="GLQ72800.1"/>
    <property type="molecule type" value="Genomic_DNA"/>
</dbReference>
<dbReference type="Proteomes" id="UP001156690">
    <property type="component" value="Unassembled WGS sequence"/>
</dbReference>
<dbReference type="PROSITE" id="PS51257">
    <property type="entry name" value="PROKAR_LIPOPROTEIN"/>
    <property type="match status" value="1"/>
</dbReference>
<keyword evidence="3" id="KW-1185">Reference proteome</keyword>